<evidence type="ECO:0000313" key="6">
    <source>
        <dbReference type="EMBL" id="KAJ5114345.1"/>
    </source>
</evidence>
<dbReference type="Gene3D" id="3.40.50.720">
    <property type="entry name" value="NAD(P)-binding Rossmann-like Domain"/>
    <property type="match status" value="1"/>
</dbReference>
<dbReference type="PANTHER" id="PTHR43899">
    <property type="entry name" value="RH59310P"/>
    <property type="match status" value="1"/>
</dbReference>
<dbReference type="GO" id="GO:0016491">
    <property type="term" value="F:oxidoreductase activity"/>
    <property type="evidence" value="ECO:0007669"/>
    <property type="project" value="UniProtKB-KW"/>
</dbReference>
<keyword evidence="3" id="KW-0521">NADP</keyword>
<dbReference type="InterPro" id="IPR002347">
    <property type="entry name" value="SDR_fam"/>
</dbReference>
<dbReference type="AlphaFoldDB" id="A0A9W9KQB4"/>
<evidence type="ECO:0008006" key="8">
    <source>
        <dbReference type="Google" id="ProtNLM"/>
    </source>
</evidence>
<reference evidence="6" key="2">
    <citation type="journal article" date="2023" name="IMA Fungus">
        <title>Comparative genomic study of the Penicillium genus elucidates a diverse pangenome and 15 lateral gene transfer events.</title>
        <authorList>
            <person name="Petersen C."/>
            <person name="Sorensen T."/>
            <person name="Nielsen M.R."/>
            <person name="Sondergaard T.E."/>
            <person name="Sorensen J.L."/>
            <person name="Fitzpatrick D.A."/>
            <person name="Frisvad J.C."/>
            <person name="Nielsen K.L."/>
        </authorList>
    </citation>
    <scope>NUCLEOTIDE SEQUENCE</scope>
    <source>
        <strain evidence="6">IBT 34128</strain>
    </source>
</reference>
<evidence type="ECO:0000256" key="2">
    <source>
        <dbReference type="ARBA" id="ARBA00006484"/>
    </source>
</evidence>
<dbReference type="PRINTS" id="PR00080">
    <property type="entry name" value="SDRFAMILY"/>
</dbReference>
<keyword evidence="7" id="KW-1185">Reference proteome</keyword>
<proteinExistence type="inferred from homology"/>
<evidence type="ECO:0000256" key="3">
    <source>
        <dbReference type="ARBA" id="ARBA00022857"/>
    </source>
</evidence>
<dbReference type="PANTHER" id="PTHR43899:SF13">
    <property type="entry name" value="RH59310P"/>
    <property type="match status" value="1"/>
</dbReference>
<dbReference type="GeneID" id="81389856"/>
<dbReference type="PROSITE" id="PS00061">
    <property type="entry name" value="ADH_SHORT"/>
    <property type="match status" value="1"/>
</dbReference>
<evidence type="ECO:0000313" key="7">
    <source>
        <dbReference type="Proteomes" id="UP001141434"/>
    </source>
</evidence>
<dbReference type="RefSeq" id="XP_056515538.1">
    <property type="nucleotide sequence ID" value="XM_056650688.1"/>
</dbReference>
<protein>
    <recommendedName>
        <fullName evidence="8">Short chain dehydrogenase/reductase</fullName>
    </recommendedName>
</protein>
<dbReference type="EMBL" id="JAPMSZ010000001">
    <property type="protein sequence ID" value="KAJ5114345.1"/>
    <property type="molecule type" value="Genomic_DNA"/>
</dbReference>
<reference evidence="6" key="1">
    <citation type="submission" date="2022-11" db="EMBL/GenBank/DDBJ databases">
        <authorList>
            <person name="Petersen C."/>
        </authorList>
    </citation>
    <scope>NUCLEOTIDE SEQUENCE</scope>
    <source>
        <strain evidence="6">IBT 34128</strain>
    </source>
</reference>
<name>A0A9W9KQB4_9EURO</name>
<accession>A0A9W9KQB4</accession>
<organism evidence="6 7">
    <name type="scientific">Penicillium alfredii</name>
    <dbReference type="NCBI Taxonomy" id="1506179"/>
    <lineage>
        <taxon>Eukaryota</taxon>
        <taxon>Fungi</taxon>
        <taxon>Dikarya</taxon>
        <taxon>Ascomycota</taxon>
        <taxon>Pezizomycotina</taxon>
        <taxon>Eurotiomycetes</taxon>
        <taxon>Eurotiomycetidae</taxon>
        <taxon>Eurotiales</taxon>
        <taxon>Aspergillaceae</taxon>
        <taxon>Penicillium</taxon>
    </lineage>
</organism>
<keyword evidence="4" id="KW-0560">Oxidoreductase</keyword>
<dbReference type="OrthoDB" id="47007at2759"/>
<dbReference type="InterPro" id="IPR020904">
    <property type="entry name" value="Sc_DH/Rdtase_CS"/>
</dbReference>
<dbReference type="PIRSF" id="PIRSF000126">
    <property type="entry name" value="11-beta-HSD1"/>
    <property type="match status" value="1"/>
</dbReference>
<comment type="similarity">
    <text evidence="2 5">Belongs to the short-chain dehydrogenases/reductases (SDR) family.</text>
</comment>
<gene>
    <name evidence="6" type="ORF">NUU61_000104</name>
</gene>
<comment type="caution">
    <text evidence="6">The sequence shown here is derived from an EMBL/GenBank/DDBJ whole genome shotgun (WGS) entry which is preliminary data.</text>
</comment>
<dbReference type="SUPFAM" id="SSF51735">
    <property type="entry name" value="NAD(P)-binding Rossmann-fold domains"/>
    <property type="match status" value="1"/>
</dbReference>
<comment type="subcellular location">
    <subcellularLocation>
        <location evidence="1">Endoplasmic reticulum</location>
    </subcellularLocation>
</comment>
<dbReference type="InterPro" id="IPR036291">
    <property type="entry name" value="NAD(P)-bd_dom_sf"/>
</dbReference>
<evidence type="ECO:0000256" key="1">
    <source>
        <dbReference type="ARBA" id="ARBA00004240"/>
    </source>
</evidence>
<dbReference type="GO" id="GO:0005783">
    <property type="term" value="C:endoplasmic reticulum"/>
    <property type="evidence" value="ECO:0007669"/>
    <property type="project" value="UniProtKB-SubCell"/>
</dbReference>
<dbReference type="PRINTS" id="PR00081">
    <property type="entry name" value="GDHRDH"/>
</dbReference>
<dbReference type="InterPro" id="IPR051019">
    <property type="entry name" value="VLCFA-Steroid_DH"/>
</dbReference>
<sequence>MTLGTWTQSLSYIGLATLAYITLKFTRQATTFLLPTTLTKRYNNNADQPNWALVTGATDGIGLGFSQELCARGFNVILHGRNRAKLEQRQRELRAEFPERATAIIVCDVQEISATKIDNIANEVQTHLRTHDGSPSGSLTVLVNNVGGETRPSTLLTEYSFFDVEATIHRNLVFTTHITRVLLPLLHSGGRPGLVLNVSSIAAVGMPYITVYSGSKGFVDSFTRSLRAEVSAEGLPVEVMALRVGEVRTAGYDIAPSLFVPTGRTLAAAGLNRVGSGQDLVWGYFWHWVQGVSFDVLPRWMLMTIAEYKLKALRKGMQEKAKKT</sequence>
<dbReference type="Pfam" id="PF00106">
    <property type="entry name" value="adh_short"/>
    <property type="match status" value="1"/>
</dbReference>
<dbReference type="Proteomes" id="UP001141434">
    <property type="component" value="Unassembled WGS sequence"/>
</dbReference>
<evidence type="ECO:0000256" key="5">
    <source>
        <dbReference type="RuleBase" id="RU000363"/>
    </source>
</evidence>
<evidence type="ECO:0000256" key="4">
    <source>
        <dbReference type="ARBA" id="ARBA00023002"/>
    </source>
</evidence>